<reference evidence="1 2" key="1">
    <citation type="submission" date="2016-04" db="EMBL/GenBank/DDBJ databases">
        <title>Multiple horizontal gene transfer events from other fungi enriched the ability of the initially mycotrophic fungus Trichoderma (Ascomycota) to feed on dead plant biomass.</title>
        <authorList>
            <person name="Atanasova L."/>
            <person name="Chenthamara K."/>
            <person name="Zhang J."/>
            <person name="Grujic M."/>
            <person name="Henrissat B."/>
            <person name="Kuo A."/>
            <person name="Aertz A."/>
            <person name="Salamov A."/>
            <person name="Lipzen A."/>
            <person name="Labutti K."/>
            <person name="Barry K."/>
            <person name="Miao Y."/>
            <person name="Rahimi M.J."/>
            <person name="Shen Q."/>
            <person name="Grigoriev I.V."/>
            <person name="Kubicek C.P."/>
            <person name="Druzhinina I.S."/>
        </authorList>
    </citation>
    <scope>NUCLEOTIDE SEQUENCE [LARGE SCALE GENOMIC DNA]</scope>
    <source>
        <strain evidence="1 2">NJAU 4742</strain>
    </source>
</reference>
<protein>
    <submittedName>
        <fullName evidence="1">Uncharacterized protein</fullName>
    </submittedName>
</protein>
<organism evidence="1 2">
    <name type="scientific">Trichoderma guizhouense</name>
    <dbReference type="NCBI Taxonomy" id="1491466"/>
    <lineage>
        <taxon>Eukaryota</taxon>
        <taxon>Fungi</taxon>
        <taxon>Dikarya</taxon>
        <taxon>Ascomycota</taxon>
        <taxon>Pezizomycotina</taxon>
        <taxon>Sordariomycetes</taxon>
        <taxon>Hypocreomycetidae</taxon>
        <taxon>Hypocreales</taxon>
        <taxon>Hypocreaceae</taxon>
        <taxon>Trichoderma</taxon>
    </lineage>
</organism>
<gene>
    <name evidence="1" type="ORF">A0O28_0012450</name>
</gene>
<comment type="caution">
    <text evidence="1">The sequence shown here is derived from an EMBL/GenBank/DDBJ whole genome shotgun (WGS) entry which is preliminary data.</text>
</comment>
<name>A0A1T3CAX2_9HYPO</name>
<keyword evidence="2" id="KW-1185">Reference proteome</keyword>
<evidence type="ECO:0000313" key="1">
    <source>
        <dbReference type="EMBL" id="OPB38141.1"/>
    </source>
</evidence>
<dbReference type="Proteomes" id="UP000191004">
    <property type="component" value="Unassembled WGS sequence"/>
</dbReference>
<evidence type="ECO:0000313" key="2">
    <source>
        <dbReference type="Proteomes" id="UP000191004"/>
    </source>
</evidence>
<proteinExistence type="predicted"/>
<dbReference type="EMBL" id="LVVK01000020">
    <property type="protein sequence ID" value="OPB38141.1"/>
    <property type="molecule type" value="Genomic_DNA"/>
</dbReference>
<accession>A0A1T3CAX2</accession>
<dbReference type="OrthoDB" id="4880172at2759"/>
<dbReference type="AlphaFoldDB" id="A0A1T3CAX2"/>
<sequence>MGESMEEFWDEMMPGRYPPPLDIVFTEEKKLEREEVMAEMQPLLQRLRDNWTRELDADIQAALTPGKLQVMDPEAKALLSKWINQRIDPKYGRWLKDAEADLTSVTSKEKFMLYGGEYWSSTLVMSKHMHDLERGLEVIPLSPEQKDFLQKGFDMLNEFINCVEWHNKRGIPLPVLDPETFEILKRSKDIKCNLPPFLRDQAKE</sequence>